<organism evidence="1 2">
    <name type="scientific">Sclerotinia trifoliorum</name>
    <dbReference type="NCBI Taxonomy" id="28548"/>
    <lineage>
        <taxon>Eukaryota</taxon>
        <taxon>Fungi</taxon>
        <taxon>Dikarya</taxon>
        <taxon>Ascomycota</taxon>
        <taxon>Pezizomycotina</taxon>
        <taxon>Leotiomycetes</taxon>
        <taxon>Helotiales</taxon>
        <taxon>Sclerotiniaceae</taxon>
        <taxon>Sclerotinia</taxon>
    </lineage>
</organism>
<name>A0A8H2ZJW9_9HELO</name>
<proteinExistence type="predicted"/>
<gene>
    <name evidence="1" type="ORF">SCLTRI_LOCUS1213</name>
</gene>
<sequence>MVRRDDSSMKGGLKNLAKEAGITPCYLCRVFKKIMGVTQRQQGSLEAPVERIEGGPAEEDVGNNEDALDLNLDFEEWFWTSLSDSVYGRSIEEHSILPMTA</sequence>
<dbReference type="Proteomes" id="UP000624404">
    <property type="component" value="Unassembled WGS sequence"/>
</dbReference>
<dbReference type="OrthoDB" id="2447880at2759"/>
<comment type="caution">
    <text evidence="1">The sequence shown here is derived from an EMBL/GenBank/DDBJ whole genome shotgun (WGS) entry which is preliminary data.</text>
</comment>
<protein>
    <submittedName>
        <fullName evidence="1">94cc6962-0219-4aa7-a7ff-2e8dc5f01d68</fullName>
    </submittedName>
</protein>
<evidence type="ECO:0000313" key="1">
    <source>
        <dbReference type="EMBL" id="CAD6441422.1"/>
    </source>
</evidence>
<dbReference type="AlphaFoldDB" id="A0A8H2ZJW9"/>
<reference evidence="1" key="1">
    <citation type="submission" date="2020-10" db="EMBL/GenBank/DDBJ databases">
        <authorList>
            <person name="Kusch S."/>
        </authorList>
    </citation>
    <scope>NUCLEOTIDE SEQUENCE</scope>
    <source>
        <strain evidence="1">SwB9</strain>
    </source>
</reference>
<keyword evidence="2" id="KW-1185">Reference proteome</keyword>
<evidence type="ECO:0000313" key="2">
    <source>
        <dbReference type="Proteomes" id="UP000624404"/>
    </source>
</evidence>
<dbReference type="Gene3D" id="1.10.10.60">
    <property type="entry name" value="Homeodomain-like"/>
    <property type="match status" value="1"/>
</dbReference>
<dbReference type="EMBL" id="CAJHIA010000006">
    <property type="protein sequence ID" value="CAD6441422.1"/>
    <property type="molecule type" value="Genomic_DNA"/>
</dbReference>
<accession>A0A8H2ZJW9</accession>